<sequence>MHTCSINKSHFENSTMSLSGNILRFKKGNNKIKLSKNQSKLMACLISEGNEKRKIINYIWGGEDCKSRGNSYSQLVFKTKQLFIKNGLPVDFIMTIPNYGLCINKNHTNKKNSQADQATFSTLNDPGIYQ</sequence>
<keyword evidence="2" id="KW-1185">Reference proteome</keyword>
<reference evidence="1 2" key="1">
    <citation type="submission" date="2016-04" db="EMBL/GenBank/DDBJ databases">
        <title>ATOL: Assembling a taxonomically balanced genome-scale reconstruction of the evolutionary history of the Enterobacteriaceae.</title>
        <authorList>
            <person name="Plunkett G.III."/>
            <person name="Neeno-Eckwall E.C."/>
            <person name="Glasner J.D."/>
            <person name="Perna N.T."/>
        </authorList>
    </citation>
    <scope>NUCLEOTIDE SEQUENCE [LARGE SCALE GENOMIC DNA]</scope>
    <source>
        <strain evidence="1 2">ATCC 51602</strain>
    </source>
</reference>
<evidence type="ECO:0000313" key="1">
    <source>
        <dbReference type="EMBL" id="OAT33504.1"/>
    </source>
</evidence>
<proteinExistence type="predicted"/>
<protein>
    <submittedName>
        <fullName evidence="1">Transcriptional regulator</fullName>
    </submittedName>
</protein>
<organism evidence="1 2">
    <name type="scientific">Buttiauxella ferragutiae ATCC 51602</name>
    <dbReference type="NCBI Taxonomy" id="1354252"/>
    <lineage>
        <taxon>Bacteria</taxon>
        <taxon>Pseudomonadati</taxon>
        <taxon>Pseudomonadota</taxon>
        <taxon>Gammaproteobacteria</taxon>
        <taxon>Enterobacterales</taxon>
        <taxon>Enterobacteriaceae</taxon>
        <taxon>Buttiauxella</taxon>
    </lineage>
</organism>
<dbReference type="Gene3D" id="1.10.10.10">
    <property type="entry name" value="Winged helix-like DNA-binding domain superfamily/Winged helix DNA-binding domain"/>
    <property type="match status" value="1"/>
</dbReference>
<dbReference type="InterPro" id="IPR036388">
    <property type="entry name" value="WH-like_DNA-bd_sf"/>
</dbReference>
<comment type="caution">
    <text evidence="1">The sequence shown here is derived from an EMBL/GenBank/DDBJ whole genome shotgun (WGS) entry which is preliminary data.</text>
</comment>
<dbReference type="Proteomes" id="UP000078407">
    <property type="component" value="Unassembled WGS sequence"/>
</dbReference>
<gene>
    <name evidence="1" type="ORF">M976_00252</name>
</gene>
<name>A0ABX2WER7_9ENTR</name>
<evidence type="ECO:0000313" key="2">
    <source>
        <dbReference type="Proteomes" id="UP000078407"/>
    </source>
</evidence>
<dbReference type="EMBL" id="LXEQ01000001">
    <property type="protein sequence ID" value="OAT33504.1"/>
    <property type="molecule type" value="Genomic_DNA"/>
</dbReference>
<accession>A0ABX2WER7</accession>